<dbReference type="SUPFAM" id="SSF141694">
    <property type="entry name" value="AF2212/PG0164-like"/>
    <property type="match status" value="1"/>
</dbReference>
<reference evidence="1 2" key="1">
    <citation type="journal article" date="2014" name="Int. J. Syst. Evol. Microbiol.">
        <title>Description of Galbitalea soli gen. nov., sp. nov., and Frondihabitans sucicola sp. nov.</title>
        <authorList>
            <person name="Kim S.J."/>
            <person name="Lim J.M."/>
            <person name="Ahn J.H."/>
            <person name="Weon H.Y."/>
            <person name="Hamada M."/>
            <person name="Suzuki K."/>
            <person name="Ahn T.Y."/>
            <person name="Kwon S.W."/>
        </authorList>
    </citation>
    <scope>NUCLEOTIDE SEQUENCE [LARGE SCALE GENOMIC DNA]</scope>
    <source>
        <strain evidence="1 2">NBRC 108727</strain>
    </source>
</reference>
<gene>
    <name evidence="1" type="ORF">G3T37_09575</name>
</gene>
<evidence type="ECO:0000313" key="2">
    <source>
        <dbReference type="Proteomes" id="UP000479756"/>
    </source>
</evidence>
<dbReference type="Proteomes" id="UP000479756">
    <property type="component" value="Unassembled WGS sequence"/>
</dbReference>
<proteinExistence type="predicted"/>
<dbReference type="InterPro" id="IPR037079">
    <property type="entry name" value="AF2212/PG0164-like_sf"/>
</dbReference>
<dbReference type="RefSeq" id="WP_163473418.1">
    <property type="nucleotide sequence ID" value="NZ_JAAGWZ010000002.1"/>
</dbReference>
<keyword evidence="2" id="KW-1185">Reference proteome</keyword>
<accession>A0A7C9PNK2</accession>
<evidence type="ECO:0000313" key="1">
    <source>
        <dbReference type="EMBL" id="NEM91607.1"/>
    </source>
</evidence>
<organism evidence="1 2">
    <name type="scientific">Galbitalea soli</name>
    <dbReference type="NCBI Taxonomy" id="1268042"/>
    <lineage>
        <taxon>Bacteria</taxon>
        <taxon>Bacillati</taxon>
        <taxon>Actinomycetota</taxon>
        <taxon>Actinomycetes</taxon>
        <taxon>Micrococcales</taxon>
        <taxon>Microbacteriaceae</taxon>
        <taxon>Galbitalea</taxon>
    </lineage>
</organism>
<dbReference type="EMBL" id="JAAGWZ010000002">
    <property type="protein sequence ID" value="NEM91607.1"/>
    <property type="molecule type" value="Genomic_DNA"/>
</dbReference>
<sequence length="98" mass="10747">MGDSFSFTAPVWEWAARDNWFFVRLPDDVSEQIRELPLPPAGFGSVKVAASAGMTRWSTSIFPESHDGAYVLPLKKAVRVARGIEPGDLVTVEIEIVG</sequence>
<dbReference type="InterPro" id="IPR015018">
    <property type="entry name" value="DUF1905"/>
</dbReference>
<dbReference type="AlphaFoldDB" id="A0A7C9PNK2"/>
<protein>
    <submittedName>
        <fullName evidence="1">DUF1905 domain-containing protein</fullName>
    </submittedName>
</protein>
<comment type="caution">
    <text evidence="1">The sequence shown here is derived from an EMBL/GenBank/DDBJ whole genome shotgun (WGS) entry which is preliminary data.</text>
</comment>
<name>A0A7C9PNK2_9MICO</name>
<dbReference type="Pfam" id="PF08922">
    <property type="entry name" value="DUF1905"/>
    <property type="match status" value="1"/>
</dbReference>
<dbReference type="Gene3D" id="2.40.30.100">
    <property type="entry name" value="AF2212/PG0164-like"/>
    <property type="match status" value="1"/>
</dbReference>